<keyword evidence="6" id="KW-0732">Signal</keyword>
<dbReference type="InterPro" id="IPR057244">
    <property type="entry name" value="GAIN_B"/>
</dbReference>
<keyword evidence="14" id="KW-0807">Transducer</keyword>
<dbReference type="PRINTS" id="PR00249">
    <property type="entry name" value="GPCRSECRETIN"/>
</dbReference>
<keyword evidence="9" id="KW-0297">G-protein coupled receptor</keyword>
<evidence type="ECO:0000313" key="24">
    <source>
        <dbReference type="EMBL" id="CAB4010984.1"/>
    </source>
</evidence>
<feature type="domain" description="EGF-like" evidence="19">
    <location>
        <begin position="1"/>
        <end position="38"/>
    </location>
</feature>
<dbReference type="AlphaFoldDB" id="A0A6S7HYN6"/>
<dbReference type="SUPFAM" id="SSF111418">
    <property type="entry name" value="Hormone receptor domain"/>
    <property type="match status" value="1"/>
</dbReference>
<dbReference type="Gene3D" id="1.20.1070.10">
    <property type="entry name" value="Rhodopsin 7-helix transmembrane proteins"/>
    <property type="match status" value="1"/>
</dbReference>
<evidence type="ECO:0000256" key="9">
    <source>
        <dbReference type="ARBA" id="ARBA00023040"/>
    </source>
</evidence>
<keyword evidence="7" id="KW-0677">Repeat</keyword>
<evidence type="ECO:0000256" key="17">
    <source>
        <dbReference type="SAM" id="Phobius"/>
    </source>
</evidence>
<name>A0A6S7HYN6_PARCT</name>
<comment type="caution">
    <text evidence="24">The sequence shown here is derived from an EMBL/GenBank/DDBJ whole genome shotgun (WGS) entry which is preliminary data.</text>
</comment>
<evidence type="ECO:0000256" key="7">
    <source>
        <dbReference type="ARBA" id="ARBA00022737"/>
    </source>
</evidence>
<dbReference type="InterPro" id="IPR046338">
    <property type="entry name" value="GAIN_dom_sf"/>
</dbReference>
<evidence type="ECO:0000259" key="20">
    <source>
        <dbReference type="PROSITE" id="PS50221"/>
    </source>
</evidence>
<feature type="domain" description="G-protein coupled receptors family 2 profile 2" evidence="22">
    <location>
        <begin position="689"/>
        <end position="932"/>
    </location>
</feature>
<dbReference type="PROSITE" id="PS50024">
    <property type="entry name" value="SEA"/>
    <property type="match status" value="1"/>
</dbReference>
<dbReference type="PROSITE" id="PS50227">
    <property type="entry name" value="G_PROTEIN_RECEP_F2_3"/>
    <property type="match status" value="1"/>
</dbReference>
<dbReference type="InterPro" id="IPR007110">
    <property type="entry name" value="Ig-like_dom"/>
</dbReference>
<dbReference type="GO" id="GO:0007166">
    <property type="term" value="P:cell surface receptor signaling pathway"/>
    <property type="evidence" value="ECO:0007669"/>
    <property type="project" value="InterPro"/>
</dbReference>
<dbReference type="Gene3D" id="4.10.1240.10">
    <property type="entry name" value="GPCR, family 2, extracellular hormone receptor domain"/>
    <property type="match status" value="1"/>
</dbReference>
<dbReference type="Pfam" id="PF00047">
    <property type="entry name" value="ig"/>
    <property type="match status" value="1"/>
</dbReference>
<keyword evidence="8 17" id="KW-1133">Transmembrane helix</keyword>
<evidence type="ECO:0000256" key="14">
    <source>
        <dbReference type="ARBA" id="ARBA00023224"/>
    </source>
</evidence>
<feature type="transmembrane region" description="Helical" evidence="17">
    <location>
        <begin position="692"/>
        <end position="714"/>
    </location>
</feature>
<feature type="transmembrane region" description="Helical" evidence="17">
    <location>
        <begin position="796"/>
        <end position="815"/>
    </location>
</feature>
<dbReference type="SMART" id="SM00408">
    <property type="entry name" value="IGc2"/>
    <property type="match status" value="2"/>
</dbReference>
<dbReference type="EMBL" id="CACRXK020006986">
    <property type="protein sequence ID" value="CAB4010984.1"/>
    <property type="molecule type" value="Genomic_DNA"/>
</dbReference>
<dbReference type="Gene3D" id="2.60.220.50">
    <property type="match status" value="1"/>
</dbReference>
<evidence type="ECO:0000256" key="3">
    <source>
        <dbReference type="ARBA" id="ARBA00022475"/>
    </source>
</evidence>
<dbReference type="PROSITE" id="PS01186">
    <property type="entry name" value="EGF_2"/>
    <property type="match status" value="1"/>
</dbReference>
<dbReference type="SUPFAM" id="SSF82671">
    <property type="entry name" value="SEA domain"/>
    <property type="match status" value="1"/>
</dbReference>
<keyword evidence="25" id="KW-1185">Reference proteome</keyword>
<evidence type="ECO:0000256" key="4">
    <source>
        <dbReference type="ARBA" id="ARBA00022536"/>
    </source>
</evidence>
<dbReference type="Pfam" id="PF01825">
    <property type="entry name" value="GPS"/>
    <property type="match status" value="1"/>
</dbReference>
<dbReference type="OrthoDB" id="5968745at2759"/>
<keyword evidence="10 17" id="KW-0472">Membrane</keyword>
<dbReference type="SMART" id="SM00303">
    <property type="entry name" value="GPS"/>
    <property type="match status" value="1"/>
</dbReference>
<comment type="subcellular location">
    <subcellularLocation>
        <location evidence="1">Cell membrane</location>
        <topology evidence="1">Multi-pass membrane protein</topology>
    </subcellularLocation>
</comment>
<dbReference type="InterPro" id="IPR036179">
    <property type="entry name" value="Ig-like_dom_sf"/>
</dbReference>
<feature type="domain" description="Ig-like" evidence="23">
    <location>
        <begin position="147"/>
        <end position="237"/>
    </location>
</feature>
<organism evidence="24 25">
    <name type="scientific">Paramuricea clavata</name>
    <name type="common">Red gorgonian</name>
    <name type="synonym">Violescent sea-whip</name>
    <dbReference type="NCBI Taxonomy" id="317549"/>
    <lineage>
        <taxon>Eukaryota</taxon>
        <taxon>Metazoa</taxon>
        <taxon>Cnidaria</taxon>
        <taxon>Anthozoa</taxon>
        <taxon>Octocorallia</taxon>
        <taxon>Malacalcyonacea</taxon>
        <taxon>Plexauridae</taxon>
        <taxon>Paramuricea</taxon>
    </lineage>
</organism>
<dbReference type="Pfam" id="PF01390">
    <property type="entry name" value="SEA"/>
    <property type="match status" value="1"/>
</dbReference>
<dbReference type="Gene3D" id="2.10.25.10">
    <property type="entry name" value="Laminin"/>
    <property type="match status" value="1"/>
</dbReference>
<evidence type="ECO:0000256" key="2">
    <source>
        <dbReference type="ARBA" id="ARBA00007343"/>
    </source>
</evidence>
<dbReference type="InterPro" id="IPR001879">
    <property type="entry name" value="GPCR_2_extracellular_dom"/>
</dbReference>
<accession>A0A6S7HYN6</accession>
<evidence type="ECO:0000256" key="6">
    <source>
        <dbReference type="ARBA" id="ARBA00022729"/>
    </source>
</evidence>
<keyword evidence="3" id="KW-1003">Cell membrane</keyword>
<comment type="caution">
    <text evidence="15">Lacks conserved residue(s) required for the propagation of feature annotation.</text>
</comment>
<dbReference type="PANTHER" id="PTHR12011">
    <property type="entry name" value="ADHESION G-PROTEIN COUPLED RECEPTOR"/>
    <property type="match status" value="1"/>
</dbReference>
<dbReference type="InterPro" id="IPR000082">
    <property type="entry name" value="SEA_dom"/>
</dbReference>
<feature type="compositionally biased region" description="Polar residues" evidence="16">
    <location>
        <begin position="1033"/>
        <end position="1046"/>
    </location>
</feature>
<evidence type="ECO:0000259" key="22">
    <source>
        <dbReference type="PROSITE" id="PS50261"/>
    </source>
</evidence>
<evidence type="ECO:0000259" key="18">
    <source>
        <dbReference type="PROSITE" id="PS50024"/>
    </source>
</evidence>
<dbReference type="FunFam" id="1.20.1070.10:FF:000058">
    <property type="entry name" value="Adhesion G protein-coupled receptor F5"/>
    <property type="match status" value="1"/>
</dbReference>
<feature type="transmembrane region" description="Helical" evidence="17">
    <location>
        <begin position="726"/>
        <end position="746"/>
    </location>
</feature>
<feature type="non-terminal residue" evidence="24">
    <location>
        <position position="1083"/>
    </location>
</feature>
<dbReference type="GO" id="GO:0005509">
    <property type="term" value="F:calcium ion binding"/>
    <property type="evidence" value="ECO:0007669"/>
    <property type="project" value="InterPro"/>
</dbReference>
<dbReference type="InterPro" id="IPR000203">
    <property type="entry name" value="GPS"/>
</dbReference>
<evidence type="ECO:0000256" key="16">
    <source>
        <dbReference type="SAM" id="MobiDB-lite"/>
    </source>
</evidence>
<dbReference type="PROSITE" id="PS50221">
    <property type="entry name" value="GAIN_B"/>
    <property type="match status" value="1"/>
</dbReference>
<dbReference type="PROSITE" id="PS50261">
    <property type="entry name" value="G_PROTEIN_RECEP_F2_4"/>
    <property type="match status" value="1"/>
</dbReference>
<dbReference type="PROSITE" id="PS50026">
    <property type="entry name" value="EGF_3"/>
    <property type="match status" value="1"/>
</dbReference>
<dbReference type="CDD" id="cd00054">
    <property type="entry name" value="EGF_CA"/>
    <property type="match status" value="1"/>
</dbReference>
<protein>
    <submittedName>
        <fullName evidence="24">Brain-specific angiogenesis inhibitor 3</fullName>
    </submittedName>
</protein>
<dbReference type="SUPFAM" id="SSF81321">
    <property type="entry name" value="Family A G protein-coupled receptor-like"/>
    <property type="match status" value="1"/>
</dbReference>
<dbReference type="Gene3D" id="2.60.40.10">
    <property type="entry name" value="Immunoglobulins"/>
    <property type="match status" value="2"/>
</dbReference>
<feature type="transmembrane region" description="Helical" evidence="17">
    <location>
        <begin position="758"/>
        <end position="784"/>
    </location>
</feature>
<dbReference type="InterPro" id="IPR013098">
    <property type="entry name" value="Ig_I-set"/>
</dbReference>
<dbReference type="InterPro" id="IPR024731">
    <property type="entry name" value="NELL2-like_EGF"/>
</dbReference>
<evidence type="ECO:0000256" key="10">
    <source>
        <dbReference type="ARBA" id="ARBA00023136"/>
    </source>
</evidence>
<feature type="region of interest" description="Disordered" evidence="16">
    <location>
        <begin position="1025"/>
        <end position="1083"/>
    </location>
</feature>
<dbReference type="InterPro" id="IPR000152">
    <property type="entry name" value="EGF-type_Asp/Asn_hydroxyl_site"/>
</dbReference>
<feature type="transmembrane region" description="Helical" evidence="17">
    <location>
        <begin position="835"/>
        <end position="858"/>
    </location>
</feature>
<feature type="compositionally biased region" description="Basic and acidic residues" evidence="16">
    <location>
        <begin position="1054"/>
        <end position="1083"/>
    </location>
</feature>
<evidence type="ECO:0000259" key="21">
    <source>
        <dbReference type="PROSITE" id="PS50227"/>
    </source>
</evidence>
<comment type="similarity">
    <text evidence="2">Belongs to the G-protein coupled receptor 2 family. Adhesion G-protein coupled receptor (ADGR) subfamily.</text>
</comment>
<dbReference type="InterPro" id="IPR003598">
    <property type="entry name" value="Ig_sub2"/>
</dbReference>
<keyword evidence="4 15" id="KW-0245">EGF-like domain</keyword>
<dbReference type="Proteomes" id="UP001152795">
    <property type="component" value="Unassembled WGS sequence"/>
</dbReference>
<evidence type="ECO:0000256" key="5">
    <source>
        <dbReference type="ARBA" id="ARBA00022692"/>
    </source>
</evidence>
<dbReference type="InterPro" id="IPR000742">
    <property type="entry name" value="EGF"/>
</dbReference>
<dbReference type="InterPro" id="IPR017981">
    <property type="entry name" value="GPCR_2-like_7TM"/>
</dbReference>
<dbReference type="Pfam" id="PF12947">
    <property type="entry name" value="EGF_3"/>
    <property type="match status" value="1"/>
</dbReference>
<dbReference type="InterPro" id="IPR000832">
    <property type="entry name" value="GPCR_2_secretin-like"/>
</dbReference>
<dbReference type="Gene3D" id="3.30.70.960">
    <property type="entry name" value="SEA domain"/>
    <property type="match status" value="1"/>
</dbReference>
<dbReference type="SUPFAM" id="SSF48726">
    <property type="entry name" value="Immunoglobulin"/>
    <property type="match status" value="2"/>
</dbReference>
<proteinExistence type="inferred from homology"/>
<dbReference type="PRINTS" id="PR01694">
    <property type="entry name" value="BAIPRECURSOR"/>
</dbReference>
<feature type="transmembrane region" description="Helical" evidence="17">
    <location>
        <begin position="908"/>
        <end position="931"/>
    </location>
</feature>
<dbReference type="PROSITE" id="PS50835">
    <property type="entry name" value="IG_LIKE"/>
    <property type="match status" value="2"/>
</dbReference>
<evidence type="ECO:0000259" key="23">
    <source>
        <dbReference type="PROSITE" id="PS50835"/>
    </source>
</evidence>
<dbReference type="GO" id="GO:0005886">
    <property type="term" value="C:plasma membrane"/>
    <property type="evidence" value="ECO:0007669"/>
    <property type="project" value="UniProtKB-SubCell"/>
</dbReference>
<evidence type="ECO:0000313" key="25">
    <source>
        <dbReference type="Proteomes" id="UP001152795"/>
    </source>
</evidence>
<keyword evidence="13" id="KW-0325">Glycoprotein</keyword>
<feature type="domain" description="GAIN-B" evidence="20">
    <location>
        <begin position="508"/>
        <end position="680"/>
    </location>
</feature>
<sequence length="1083" mass="120104">IDECLGKPCDVNARCNNSEGSFDCQCNVGYCGNGLICSRLPDTFISMTFTLKDREFTNSLHDPNSEDYQTLSREVKNNFDEEFANVPEYRGVNIIRFRSGSVICDAEVVLVLNAHDEITKVLERVNATGVLGNIFVVSDSLTTADIPEFRDIQLDVEYNGYAGDLLKITCNVTGPSLPSFEWRKNNMILSLSTRVKIENNDQVSKLFVRKTAKSDSGDYYCIASKGVDIINRSVAVQVKVIPVVAVFPLSVAATEGHTITLTCEVSVGNEGFIEILWYNSKQAGIVGQTRQLSLSNIELSDSDQSYKAEYWCLAKNSDGTGRSQNVPVYILSSDFNEFCIEVYDSGYTWEEIPVGTSVIKHCPNGTIGTVTQFCNSNDGQSVWGDVNFSNCRSSVVIKLVDKIFRLNEGFESGNISEILRETEKVSEDDELYEKDIEDIVYVLEKTEHKTKTQTDRLSFIRSSSNIVSQKKKNVWKNIPSRNHLAKQIISGTDLNAWNYISESAEIGNVVSYITPNIAVHGIRLPTAKPTKPGDIILLDTGGQGVIIPDVVTNELKQATVVQYSSIKDIFSEEELKESVDNTIGSTESLTIRSTIVSFTIEPSLKNKPVSKPFKIVLQNNQTGYENPRRTCAFIEPDINSSVWSSKGCTLNEAESSEENVTCDCDHNTAFAIMMDVTGVQLTESERKLLETISTVGCSISLVGVVLTILLQVYFWRQLKSPRAKILVSLCVAIGFTDIFAILEGVARDSPNFCKAVAALLHFFVLSAFGWMLCEGILLHILLIRVFDGVRGKHWKIFNFIGWGIPLLIVVVSLGATQGEGYGTESSCWLSVENNLIWAFVGPAFLVILINTIVFIMILRTIMNSHNTVHQPDNIGKVKTGVKTAVAIFPILGLTWVFGLMTFNRETLFFRYLFAVFNSAQGMLIFLFHCVLNKQTREVVRDSITRSTFSSSFSTKSVRRAKNSTSLPSMAVSSSINQKMVKKNARLQLESRESESAGYEGYNNLNMSVTREANEDDVYVTSPAVQGNEEMRHSSPNLSAHSENSLGRDNIAVETDSKGYHSGESENSSSEDRPSNNEEAHLTV</sequence>
<dbReference type="Pfam" id="PF00002">
    <property type="entry name" value="7tm_2"/>
    <property type="match status" value="1"/>
</dbReference>
<feature type="transmembrane region" description="Helical" evidence="17">
    <location>
        <begin position="879"/>
        <end position="902"/>
    </location>
</feature>
<feature type="domain" description="G-protein coupled receptors family 2 profile 1" evidence="21">
    <location>
        <begin position="311"/>
        <end position="395"/>
    </location>
</feature>
<evidence type="ECO:0000256" key="13">
    <source>
        <dbReference type="ARBA" id="ARBA00023180"/>
    </source>
</evidence>
<evidence type="ECO:0000256" key="11">
    <source>
        <dbReference type="ARBA" id="ARBA00023157"/>
    </source>
</evidence>
<evidence type="ECO:0000256" key="15">
    <source>
        <dbReference type="PROSITE-ProRule" id="PRU00076"/>
    </source>
</evidence>
<feature type="domain" description="SEA" evidence="18">
    <location>
        <begin position="41"/>
        <end position="148"/>
    </location>
</feature>
<evidence type="ECO:0000256" key="12">
    <source>
        <dbReference type="ARBA" id="ARBA00023170"/>
    </source>
</evidence>
<keyword evidence="11" id="KW-1015">Disulfide bond</keyword>
<evidence type="ECO:0000256" key="1">
    <source>
        <dbReference type="ARBA" id="ARBA00004651"/>
    </source>
</evidence>
<dbReference type="CDD" id="cd15040">
    <property type="entry name" value="7tmB2_Adhesion"/>
    <property type="match status" value="1"/>
</dbReference>
<dbReference type="SMART" id="SM00008">
    <property type="entry name" value="HormR"/>
    <property type="match status" value="1"/>
</dbReference>
<dbReference type="InterPro" id="IPR013783">
    <property type="entry name" value="Ig-like_fold"/>
</dbReference>
<dbReference type="PROSITE" id="PS00010">
    <property type="entry name" value="ASX_HYDROXYL"/>
    <property type="match status" value="1"/>
</dbReference>
<keyword evidence="12" id="KW-0675">Receptor</keyword>
<dbReference type="InterPro" id="IPR008077">
    <property type="entry name" value="GPCR_2_brain_angio_inhib"/>
</dbReference>
<evidence type="ECO:0000259" key="19">
    <source>
        <dbReference type="PROSITE" id="PS50026"/>
    </source>
</evidence>
<evidence type="ECO:0000256" key="8">
    <source>
        <dbReference type="ARBA" id="ARBA00022989"/>
    </source>
</evidence>
<keyword evidence="5 17" id="KW-0812">Transmembrane</keyword>
<dbReference type="SMART" id="SM00200">
    <property type="entry name" value="SEA"/>
    <property type="match status" value="1"/>
</dbReference>
<dbReference type="InterPro" id="IPR003599">
    <property type="entry name" value="Ig_sub"/>
</dbReference>
<dbReference type="CDD" id="cd00096">
    <property type="entry name" value="Ig"/>
    <property type="match status" value="1"/>
</dbReference>
<dbReference type="SMART" id="SM00409">
    <property type="entry name" value="IG"/>
    <property type="match status" value="2"/>
</dbReference>
<dbReference type="InterPro" id="IPR036445">
    <property type="entry name" value="GPCR_2_extracell_dom_sf"/>
</dbReference>
<dbReference type="InterPro" id="IPR001881">
    <property type="entry name" value="EGF-like_Ca-bd_dom"/>
</dbReference>
<dbReference type="PANTHER" id="PTHR12011:SF347">
    <property type="entry name" value="FI21270P1-RELATED"/>
    <property type="match status" value="1"/>
</dbReference>
<dbReference type="InterPro" id="IPR036364">
    <property type="entry name" value="SEA_dom_sf"/>
</dbReference>
<dbReference type="SMART" id="SM00179">
    <property type="entry name" value="EGF_CA"/>
    <property type="match status" value="1"/>
</dbReference>
<dbReference type="InterPro" id="IPR013151">
    <property type="entry name" value="Immunoglobulin_dom"/>
</dbReference>
<feature type="domain" description="Ig-like" evidence="23">
    <location>
        <begin position="242"/>
        <end position="329"/>
    </location>
</feature>
<reference evidence="24" key="1">
    <citation type="submission" date="2020-04" db="EMBL/GenBank/DDBJ databases">
        <authorList>
            <person name="Alioto T."/>
            <person name="Alioto T."/>
            <person name="Gomez Garrido J."/>
        </authorList>
    </citation>
    <scope>NUCLEOTIDE SEQUENCE</scope>
    <source>
        <strain evidence="24">A484AB</strain>
    </source>
</reference>
<dbReference type="Pfam" id="PF07679">
    <property type="entry name" value="I-set"/>
    <property type="match status" value="1"/>
</dbReference>
<dbReference type="GO" id="GO:0004930">
    <property type="term" value="F:G protein-coupled receptor activity"/>
    <property type="evidence" value="ECO:0007669"/>
    <property type="project" value="UniProtKB-KW"/>
</dbReference>
<gene>
    <name evidence="24" type="ORF">PACLA_8A074380</name>
</gene>